<keyword evidence="3" id="KW-1185">Reference proteome</keyword>
<dbReference type="Proteomes" id="UP000000784">
    <property type="component" value="Chromosome"/>
</dbReference>
<reference evidence="3" key="2">
    <citation type="submission" date="2007-11" db="EMBL/GenBank/DDBJ databases">
        <title>Complete sequence of Delftia acidovorans DSM 14801 / SPH-1.</title>
        <authorList>
            <person name="Copeland A."/>
            <person name="Lucas S."/>
            <person name="Lapidus A."/>
            <person name="Barry K."/>
            <person name="Glavina del Rio T."/>
            <person name="Dalin E."/>
            <person name="Tice H."/>
            <person name="Pitluck S."/>
            <person name="Lowry S."/>
            <person name="Clum A."/>
            <person name="Schmutz J."/>
            <person name="Larimer F."/>
            <person name="Land M."/>
            <person name="Hauser L."/>
            <person name="Kyrpides N."/>
            <person name="Kim E."/>
            <person name="Schleheck D."/>
            <person name="Richardson P."/>
        </authorList>
    </citation>
    <scope>NUCLEOTIDE SEQUENCE [LARGE SCALE GENOMIC DNA]</scope>
    <source>
        <strain evidence="3">DSM 14801 / SPH-1</strain>
    </source>
</reference>
<feature type="domain" description="Arc-like DNA binding" evidence="1">
    <location>
        <begin position="1"/>
        <end position="33"/>
    </location>
</feature>
<dbReference type="GO" id="GO:0006355">
    <property type="term" value="P:regulation of DNA-templated transcription"/>
    <property type="evidence" value="ECO:0007669"/>
    <property type="project" value="InterPro"/>
</dbReference>
<evidence type="ECO:0000259" key="1">
    <source>
        <dbReference type="Pfam" id="PF03869"/>
    </source>
</evidence>
<organism evidence="2 3">
    <name type="scientific">Delftia acidovorans (strain DSM 14801 / SPH-1)</name>
    <dbReference type="NCBI Taxonomy" id="398578"/>
    <lineage>
        <taxon>Bacteria</taxon>
        <taxon>Pseudomonadati</taxon>
        <taxon>Pseudomonadota</taxon>
        <taxon>Betaproteobacteria</taxon>
        <taxon>Burkholderiales</taxon>
        <taxon>Comamonadaceae</taxon>
        <taxon>Delftia</taxon>
    </lineage>
</organism>
<dbReference type="EMBL" id="CP000884">
    <property type="protein sequence ID" value="ABX35890.1"/>
    <property type="molecule type" value="Genomic_DNA"/>
</dbReference>
<dbReference type="SUPFAM" id="SSF47598">
    <property type="entry name" value="Ribbon-helix-helix"/>
    <property type="match status" value="1"/>
</dbReference>
<dbReference type="AlphaFoldDB" id="A9BW74"/>
<proteinExistence type="predicted"/>
<accession>A9BW74</accession>
<dbReference type="InterPro" id="IPR010985">
    <property type="entry name" value="Ribbon_hlx_hlx"/>
</dbReference>
<protein>
    <submittedName>
        <fullName evidence="2">Arc domain protein DNA binding domain protein</fullName>
    </submittedName>
</protein>
<dbReference type="Pfam" id="PF03869">
    <property type="entry name" value="Arc"/>
    <property type="match status" value="1"/>
</dbReference>
<name>A9BW74_DELAS</name>
<gene>
    <name evidence="2" type="ordered locus">Daci_3252</name>
</gene>
<dbReference type="Gene3D" id="1.10.1220.10">
    <property type="entry name" value="Met repressor-like"/>
    <property type="match status" value="1"/>
</dbReference>
<dbReference type="InterPro" id="IPR005569">
    <property type="entry name" value="Arc_DNA-bd_dom"/>
</dbReference>
<evidence type="ECO:0000313" key="3">
    <source>
        <dbReference type="Proteomes" id="UP000000784"/>
    </source>
</evidence>
<dbReference type="GO" id="GO:0003677">
    <property type="term" value="F:DNA binding"/>
    <property type="evidence" value="ECO:0007669"/>
    <property type="project" value="InterPro"/>
</dbReference>
<dbReference type="STRING" id="398578.Daci_3252"/>
<reference evidence="2 3" key="1">
    <citation type="journal article" date="2004" name="Appl. Environ. Microbiol.">
        <title>Mineralization of individual congeners of linear alkylbenzenesulfonate by defined pairs of heterotrophic bacteria.</title>
        <authorList>
            <person name="Schleheck D."/>
            <person name="Knepper T.P."/>
            <person name="Fischer K."/>
            <person name="Cook A.M."/>
        </authorList>
    </citation>
    <scope>NUCLEOTIDE SEQUENCE [LARGE SCALE GENOMIC DNA]</scope>
    <source>
        <strain evidence="3">DSM 14801 / SPH-1</strain>
    </source>
</reference>
<dbReference type="KEGG" id="dac:Daci_3252"/>
<dbReference type="HOGENOM" id="CLU_2733378_0_0_4"/>
<evidence type="ECO:0000313" key="2">
    <source>
        <dbReference type="EMBL" id="ABX35890.1"/>
    </source>
</evidence>
<dbReference type="InterPro" id="IPR013321">
    <property type="entry name" value="Arc_rbn_hlx_hlx"/>
</dbReference>
<sequence>MPVELADKIRESADASGRSMNAEVVARLEQSFQERAGQSLDAAKEEVRAQIRLVLEEMKAMENVFSDARRS</sequence>